<proteinExistence type="predicted"/>
<dbReference type="AlphaFoldDB" id="A0A1B6G9M5"/>
<organism evidence="1">
    <name type="scientific">Cuerna arida</name>
    <dbReference type="NCBI Taxonomy" id="1464854"/>
    <lineage>
        <taxon>Eukaryota</taxon>
        <taxon>Metazoa</taxon>
        <taxon>Ecdysozoa</taxon>
        <taxon>Arthropoda</taxon>
        <taxon>Hexapoda</taxon>
        <taxon>Insecta</taxon>
        <taxon>Pterygota</taxon>
        <taxon>Neoptera</taxon>
        <taxon>Paraneoptera</taxon>
        <taxon>Hemiptera</taxon>
        <taxon>Auchenorrhyncha</taxon>
        <taxon>Membracoidea</taxon>
        <taxon>Cicadellidae</taxon>
        <taxon>Cicadellinae</taxon>
        <taxon>Proconiini</taxon>
        <taxon>Cuerna</taxon>
    </lineage>
</organism>
<evidence type="ECO:0000313" key="1">
    <source>
        <dbReference type="EMBL" id="JAS59132.1"/>
    </source>
</evidence>
<sequence length="192" mass="23492">MRDKLRFSVRRNILLLVCWLLLILVTVGVNTARRARRKPTRRLHFTKKKYDATVQRLLTEKRYEDYAKVWMRFIVQLENNVTNQIFHPGKNGGEKLCNNMHLLNLELETVLIPLKQEKEEIVYIARKIYERQGPKFLFELLPNNAQLKKTFQWNNYQLSRFYKLWLETRMIWEEFKEAYLTMKVKCYYLRKL</sequence>
<dbReference type="EMBL" id="GECZ01010637">
    <property type="protein sequence ID" value="JAS59132.1"/>
    <property type="molecule type" value="Transcribed_RNA"/>
</dbReference>
<protein>
    <submittedName>
        <fullName evidence="1">Uncharacterized protein</fullName>
    </submittedName>
</protein>
<gene>
    <name evidence="1" type="ORF">g.2417</name>
</gene>
<reference evidence="1" key="1">
    <citation type="submission" date="2015-11" db="EMBL/GenBank/DDBJ databases">
        <title>De novo transcriptome assembly of four potential Pierce s Disease insect vectors from Arizona vineyards.</title>
        <authorList>
            <person name="Tassone E.E."/>
        </authorList>
    </citation>
    <scope>NUCLEOTIDE SEQUENCE</scope>
</reference>
<name>A0A1B6G9M5_9HEMI</name>
<accession>A0A1B6G9M5</accession>